<dbReference type="AlphaFoldDB" id="A0A4Q1CIS1"/>
<dbReference type="OrthoDB" id="9761875at2"/>
<name>A0A4Q1CIS1_9BACT</name>
<feature type="chain" id="PRO_5020988987" evidence="2">
    <location>
        <begin position="21"/>
        <end position="962"/>
    </location>
</feature>
<dbReference type="Proteomes" id="UP000290204">
    <property type="component" value="Unassembled WGS sequence"/>
</dbReference>
<feature type="domain" description="Glycosyl hydrolase family 13 catalytic" evidence="3">
    <location>
        <begin position="400"/>
        <end position="765"/>
    </location>
</feature>
<dbReference type="Gene3D" id="3.20.20.80">
    <property type="entry name" value="Glycosidases"/>
    <property type="match status" value="1"/>
</dbReference>
<dbReference type="GO" id="GO:0004553">
    <property type="term" value="F:hydrolase activity, hydrolyzing O-glycosyl compounds"/>
    <property type="evidence" value="ECO:0007669"/>
    <property type="project" value="InterPro"/>
</dbReference>
<reference evidence="4 5" key="1">
    <citation type="submission" date="2019-01" db="EMBL/GenBank/DDBJ databases">
        <title>Lacibacter sp. strain TTM-7.</title>
        <authorList>
            <person name="Chen W.-M."/>
        </authorList>
    </citation>
    <scope>NUCLEOTIDE SEQUENCE [LARGE SCALE GENOMIC DNA]</scope>
    <source>
        <strain evidence="4 5">TTM-7</strain>
    </source>
</reference>
<comment type="similarity">
    <text evidence="1">Belongs to the glycosyl hydrolase 13 family.</text>
</comment>
<dbReference type="Pfam" id="PF02922">
    <property type="entry name" value="CBM_48"/>
    <property type="match status" value="1"/>
</dbReference>
<dbReference type="GO" id="GO:0005975">
    <property type="term" value="P:carbohydrate metabolic process"/>
    <property type="evidence" value="ECO:0007669"/>
    <property type="project" value="InterPro"/>
</dbReference>
<dbReference type="Pfam" id="PF00128">
    <property type="entry name" value="Alpha-amylase"/>
    <property type="match status" value="1"/>
</dbReference>
<dbReference type="InterPro" id="IPR014756">
    <property type="entry name" value="Ig_E-set"/>
</dbReference>
<dbReference type="PANTHER" id="PTHR43002">
    <property type="entry name" value="GLYCOGEN DEBRANCHING ENZYME"/>
    <property type="match status" value="1"/>
</dbReference>
<dbReference type="EMBL" id="SDHW01000002">
    <property type="protein sequence ID" value="RXK60433.1"/>
    <property type="molecule type" value="Genomic_DNA"/>
</dbReference>
<feature type="signal peptide" evidence="2">
    <location>
        <begin position="1"/>
        <end position="20"/>
    </location>
</feature>
<dbReference type="Gene3D" id="2.60.40.10">
    <property type="entry name" value="Immunoglobulins"/>
    <property type="match status" value="1"/>
</dbReference>
<sequence>MRKILLAFVLLITASPAVYSQLLSTDIAFPTDASTVVITMDASKGNKGLQGFTGQAYLHTGVITSASNSPTDWKYTKGTWGTSTAPVATRPDPVNKPNTWQFTINNIRSYYGVPAGEQILYITILFRNEAGSLVQRNIDGSDMYIKVYPANEFAVKFTSPAMQPTYIPAAEPFTAGTPPFTVPVTAVSSKNANLTLRFNGSQIATASAAQIINGTANVTTTCEQQIIVDADDNGTIKRDTFNFFVPQASNPTGARPAGRKDGITFEDNNTKAVFILYAPLKTKVSVIGDFSNWTQTCSGQMKKDGDYFWAEITGLTPGTAYRFQYIVDDVIRIADPYSELVLDPNNDQYINATTYPNMPQYPTGKTSGGMVGVIIPGETSYNWTSNSYVRPDKRDLMIYELLVRDFGALHSWQMLKDTLNYIKNLGFNAVQLMPFNEFDGNESWGYNPMYFFAPDKYYGSKNGLKAFIDQAHSLGIAVIQDIAFNHATGQSPLAAMWWNSTANQTAANNPYFYETAQHPFNVFHDFNHNVEPTKYHVARFIRHWLTEYRIDGFRWDLSKGFTNNYTTDVNAWNVYNQDRINIWQRYYDSMQVVSPGSYCILEHLGNDDEEAELAKRGMMLWGIMNYQFAQNTKGYTSGADINRAFWKNRSFWSDVSFNDKPYLITYAESHDEQRIMFENINSGNTANAGHNVKDTTVGLYRTEAMAAILMGLPGPKMIWQFGEVGYDYDINFNGRTGNKPIRWEYFQQVRRKRLYEVYSAMAKLRNQFKNTFRTPNLALGTNLGSNLVKTIVVDHTDLKYVVVANFDVVQQTPTVTFPANGAFYDYTNGGTITVSGNQQAVTLQPGQYKVYLNQNISGGVVTNVRDVLATNADFGLFIYPNPVSLTATVKYELPKSGKVSVQLINMQGQVLVSKNMGFQLKGFQVFELDRNTIAGMPLTAGQYVLQVRVDNLVRYEKVMVQQ</sequence>
<dbReference type="SMART" id="SM00642">
    <property type="entry name" value="Aamy"/>
    <property type="match status" value="1"/>
</dbReference>
<evidence type="ECO:0000256" key="1">
    <source>
        <dbReference type="ARBA" id="ARBA00008061"/>
    </source>
</evidence>
<dbReference type="SUPFAM" id="SSF51445">
    <property type="entry name" value="(Trans)glycosidases"/>
    <property type="match status" value="1"/>
</dbReference>
<evidence type="ECO:0000313" key="5">
    <source>
        <dbReference type="Proteomes" id="UP000290204"/>
    </source>
</evidence>
<dbReference type="CDD" id="cd11350">
    <property type="entry name" value="AmyAc_4"/>
    <property type="match status" value="1"/>
</dbReference>
<protein>
    <submittedName>
        <fullName evidence="4">T9SS type A sorting domain-containing protein</fullName>
    </submittedName>
</protein>
<keyword evidence="2" id="KW-0732">Signal</keyword>
<dbReference type="NCBIfam" id="TIGR04183">
    <property type="entry name" value="Por_Secre_tail"/>
    <property type="match status" value="1"/>
</dbReference>
<organism evidence="4 5">
    <name type="scientific">Lacibacter luteus</name>
    <dbReference type="NCBI Taxonomy" id="2508719"/>
    <lineage>
        <taxon>Bacteria</taxon>
        <taxon>Pseudomonadati</taxon>
        <taxon>Bacteroidota</taxon>
        <taxon>Chitinophagia</taxon>
        <taxon>Chitinophagales</taxon>
        <taxon>Chitinophagaceae</taxon>
        <taxon>Lacibacter</taxon>
    </lineage>
</organism>
<evidence type="ECO:0000256" key="2">
    <source>
        <dbReference type="SAM" id="SignalP"/>
    </source>
</evidence>
<dbReference type="RefSeq" id="WP_129130393.1">
    <property type="nucleotide sequence ID" value="NZ_SDHW01000002.1"/>
</dbReference>
<dbReference type="InterPro" id="IPR004193">
    <property type="entry name" value="Glyco_hydro_13_N"/>
</dbReference>
<comment type="caution">
    <text evidence="4">The sequence shown here is derived from an EMBL/GenBank/DDBJ whole genome shotgun (WGS) entry which is preliminary data.</text>
</comment>
<keyword evidence="5" id="KW-1185">Reference proteome</keyword>
<dbReference type="InterPro" id="IPR026444">
    <property type="entry name" value="Secre_tail"/>
</dbReference>
<proteinExistence type="inferred from homology"/>
<gene>
    <name evidence="4" type="ORF">ESA94_08160</name>
</gene>
<dbReference type="SUPFAM" id="SSF81296">
    <property type="entry name" value="E set domains"/>
    <property type="match status" value="1"/>
</dbReference>
<evidence type="ECO:0000259" key="3">
    <source>
        <dbReference type="SMART" id="SM00642"/>
    </source>
</evidence>
<dbReference type="InterPro" id="IPR006047">
    <property type="entry name" value="GH13_cat_dom"/>
</dbReference>
<dbReference type="InterPro" id="IPR017853">
    <property type="entry name" value="GH"/>
</dbReference>
<dbReference type="InterPro" id="IPR013783">
    <property type="entry name" value="Ig-like_fold"/>
</dbReference>
<evidence type="ECO:0000313" key="4">
    <source>
        <dbReference type="EMBL" id="RXK60433.1"/>
    </source>
</evidence>
<accession>A0A4Q1CIS1</accession>